<comment type="caution">
    <text evidence="5">The sequence shown here is derived from an EMBL/GenBank/DDBJ whole genome shotgun (WGS) entry which is preliminary data.</text>
</comment>
<gene>
    <name evidence="3 5" type="primary">astB</name>
    <name evidence="5" type="ORF">Lqui_2013</name>
</gene>
<organism evidence="5 6">
    <name type="scientific">Legionella quinlivanii</name>
    <dbReference type="NCBI Taxonomy" id="45073"/>
    <lineage>
        <taxon>Bacteria</taxon>
        <taxon>Pseudomonadati</taxon>
        <taxon>Pseudomonadota</taxon>
        <taxon>Gammaproteobacteria</taxon>
        <taxon>Legionellales</taxon>
        <taxon>Legionellaceae</taxon>
        <taxon>Legionella</taxon>
    </lineage>
</organism>
<dbReference type="Proteomes" id="UP000054618">
    <property type="component" value="Unassembled WGS sequence"/>
</dbReference>
<feature type="active site" evidence="3">
    <location>
        <position position="174"/>
    </location>
</feature>
<proteinExistence type="inferred from homology"/>
<dbReference type="UniPathway" id="UPA00185">
    <property type="reaction ID" value="UER00280"/>
</dbReference>
<feature type="active site" evidence="3">
    <location>
        <position position="251"/>
    </location>
</feature>
<dbReference type="GO" id="GO:0019545">
    <property type="term" value="P:L-arginine catabolic process to succinate"/>
    <property type="evidence" value="ECO:0007669"/>
    <property type="project" value="UniProtKB-UniRule"/>
</dbReference>
<dbReference type="RefSeq" id="WP_058508113.1">
    <property type="nucleotide sequence ID" value="NZ_CAAAIK010000010.1"/>
</dbReference>
<comment type="pathway">
    <text evidence="3">Amino-acid degradation; L-arginine degradation via AST pathway; L-glutamate and succinate from L-arginine: step 2/5.</text>
</comment>
<dbReference type="PANTHER" id="PTHR30420">
    <property type="entry name" value="N-SUCCINYLARGININE DIHYDROLASE"/>
    <property type="match status" value="1"/>
</dbReference>
<evidence type="ECO:0000256" key="2">
    <source>
        <dbReference type="ARBA" id="ARBA00022801"/>
    </source>
</evidence>
<dbReference type="EMBL" id="LNYS01000012">
    <property type="protein sequence ID" value="KTD48202.1"/>
    <property type="molecule type" value="Genomic_DNA"/>
</dbReference>
<feature type="binding site" evidence="3">
    <location>
        <position position="110"/>
    </location>
    <ligand>
        <name>substrate</name>
    </ligand>
</feature>
<comment type="subunit">
    <text evidence="3">Homodimer.</text>
</comment>
<dbReference type="OrthoDB" id="248552at2"/>
<dbReference type="NCBIfam" id="TIGR03241">
    <property type="entry name" value="arg_catab_astB"/>
    <property type="match status" value="1"/>
</dbReference>
<comment type="catalytic activity">
    <reaction evidence="3">
        <text>N(2)-succinyl-L-arginine + 2 H2O + 2 H(+) = N(2)-succinyl-L-ornithine + 2 NH4(+) + CO2</text>
        <dbReference type="Rhea" id="RHEA:19533"/>
        <dbReference type="ChEBI" id="CHEBI:15377"/>
        <dbReference type="ChEBI" id="CHEBI:15378"/>
        <dbReference type="ChEBI" id="CHEBI:16526"/>
        <dbReference type="ChEBI" id="CHEBI:28938"/>
        <dbReference type="ChEBI" id="CHEBI:58241"/>
        <dbReference type="ChEBI" id="CHEBI:58514"/>
        <dbReference type="EC" id="3.5.3.23"/>
    </reaction>
</comment>
<feature type="binding site" evidence="3">
    <location>
        <position position="215"/>
    </location>
    <ligand>
        <name>substrate</name>
    </ligand>
</feature>
<keyword evidence="6" id="KW-1185">Reference proteome</keyword>
<dbReference type="PATRIC" id="fig|45073.5.peg.2122"/>
<feature type="active site" description="Nucleophile" evidence="3">
    <location>
        <position position="370"/>
    </location>
</feature>
<dbReference type="HAMAP" id="MF_01172">
    <property type="entry name" value="AstB"/>
    <property type="match status" value="1"/>
</dbReference>
<protein>
    <recommendedName>
        <fullName evidence="3 4">N-succinylarginine dihydrolase</fullName>
        <ecNumber evidence="3 4">3.5.3.23</ecNumber>
    </recommendedName>
</protein>
<dbReference type="Pfam" id="PF04996">
    <property type="entry name" value="AstB"/>
    <property type="match status" value="1"/>
</dbReference>
<dbReference type="Gene3D" id="3.75.10.20">
    <property type="entry name" value="Succinylarginine dihydrolase"/>
    <property type="match status" value="1"/>
</dbReference>
<keyword evidence="2 3" id="KW-0378">Hydrolase</keyword>
<feature type="binding site" evidence="3">
    <location>
        <position position="364"/>
    </location>
    <ligand>
        <name>substrate</name>
    </ligand>
</feature>
<dbReference type="NCBIfam" id="NF009789">
    <property type="entry name" value="PRK13281.1"/>
    <property type="match status" value="1"/>
</dbReference>
<sequence length="447" mass="49697">MKSYELNMDGLVGPTHNYAGLSLGNIASTSNALSIANPRAAALQGLAKMRFLHELGLKQAVLPPHQRPNLNLLRQMGFYGSTEQMLAQASREAPEILAAAYSASSMWTANAATATPSIDSNDRRVHFTAANLISNLHRHQEASFSSRLLKKLFNTETYFSHHSPLPASLVTSDEGAANHSRLAAKHNQAGIHLFVYGKRALWSSYAQAPLRFPARQTYEASSAIARAHHLNPEKVVYACQNPLAIDKGVFHNDVIAVANESVLLIHQQAFLNQAEVIRELKDKADFDLTIVEINDQQISMDDAVSSYLFNSQLLTLEDGSMTLVAPSECQNNQQVHETINHILSSPNNPINHCYFMDLKQSMRNGGGPACLRLRVLLQEEELAEMHQGVLINESLLTSLERWVQRHYRDRLHAQDFLDPLLVDEVLLALDELTQILDLGPVYPFQQA</sequence>
<dbReference type="PANTHER" id="PTHR30420:SF2">
    <property type="entry name" value="N-SUCCINYLARGININE DIHYDROLASE"/>
    <property type="match status" value="1"/>
</dbReference>
<feature type="binding site" evidence="3">
    <location>
        <begin position="137"/>
        <end position="138"/>
    </location>
    <ligand>
        <name>substrate</name>
    </ligand>
</feature>
<feature type="binding site" evidence="3">
    <location>
        <position position="253"/>
    </location>
    <ligand>
        <name>substrate</name>
    </ligand>
</feature>
<comment type="function">
    <text evidence="3">Catalyzes the hydrolysis of N(2)-succinylarginine into N(2)-succinylornithine, ammonia and CO(2).</text>
</comment>
<comment type="similarity">
    <text evidence="3">Belongs to the succinylarginine dihydrolase family.</text>
</comment>
<dbReference type="GO" id="GO:0019544">
    <property type="term" value="P:L-arginine catabolic process to L-glutamate"/>
    <property type="evidence" value="ECO:0007669"/>
    <property type="project" value="UniProtKB-UniRule"/>
</dbReference>
<dbReference type="InterPro" id="IPR037031">
    <property type="entry name" value="AstB_sf"/>
</dbReference>
<dbReference type="EC" id="3.5.3.23" evidence="3 4"/>
<evidence type="ECO:0000256" key="3">
    <source>
        <dbReference type="HAMAP-Rule" id="MF_01172"/>
    </source>
</evidence>
<accession>A0A0W0XUI1</accession>
<evidence type="ECO:0000313" key="6">
    <source>
        <dbReference type="Proteomes" id="UP000054618"/>
    </source>
</evidence>
<name>A0A0W0XUI1_9GAMM</name>
<evidence type="ECO:0000313" key="5">
    <source>
        <dbReference type="EMBL" id="KTD48202.1"/>
    </source>
</evidence>
<reference evidence="5 6" key="1">
    <citation type="submission" date="2015-11" db="EMBL/GenBank/DDBJ databases">
        <title>Genomic analysis of 38 Legionella species identifies large and diverse effector repertoires.</title>
        <authorList>
            <person name="Burstein D."/>
            <person name="Amaro F."/>
            <person name="Zusman T."/>
            <person name="Lifshitz Z."/>
            <person name="Cohen O."/>
            <person name="Gilbert J.A."/>
            <person name="Pupko T."/>
            <person name="Shuman H.A."/>
            <person name="Segal G."/>
        </authorList>
    </citation>
    <scope>NUCLEOTIDE SEQUENCE [LARGE SCALE GENOMIC DNA]</scope>
    <source>
        <strain evidence="5 6">CDC#1442-AUS-E</strain>
    </source>
</reference>
<dbReference type="STRING" id="45073.Lqui_2013"/>
<dbReference type="AlphaFoldDB" id="A0A0W0XUI1"/>
<feature type="binding site" evidence="3">
    <location>
        <begin position="19"/>
        <end position="28"/>
    </location>
    <ligand>
        <name>substrate</name>
    </ligand>
</feature>
<dbReference type="InterPro" id="IPR007079">
    <property type="entry name" value="SuccinylArg_d-Hdrlase_AstB"/>
</dbReference>
<dbReference type="SUPFAM" id="SSF55909">
    <property type="entry name" value="Pentein"/>
    <property type="match status" value="1"/>
</dbReference>
<keyword evidence="1 3" id="KW-0056">Arginine metabolism</keyword>
<evidence type="ECO:0000256" key="4">
    <source>
        <dbReference type="NCBIfam" id="TIGR03241"/>
    </source>
</evidence>
<dbReference type="GO" id="GO:0009015">
    <property type="term" value="F:N-succinylarginine dihydrolase activity"/>
    <property type="evidence" value="ECO:0007669"/>
    <property type="project" value="UniProtKB-UniRule"/>
</dbReference>
<evidence type="ECO:0000256" key="1">
    <source>
        <dbReference type="ARBA" id="ARBA00022503"/>
    </source>
</evidence>